<evidence type="ECO:0000259" key="31">
    <source>
        <dbReference type="PROSITE" id="PS50026"/>
    </source>
</evidence>
<dbReference type="FunFam" id="2.10.25.10:FF:000146">
    <property type="entry name" value="Putative neurogenic locus notch"/>
    <property type="match status" value="1"/>
</dbReference>
<feature type="disulfide bond" evidence="26 28">
    <location>
        <begin position="479"/>
        <end position="488"/>
    </location>
</feature>
<dbReference type="GO" id="GO:0012505">
    <property type="term" value="C:endomembrane system"/>
    <property type="evidence" value="ECO:0007669"/>
    <property type="project" value="UniProtKB-ARBA"/>
</dbReference>
<dbReference type="FunFam" id="2.10.25.10:FF:000006">
    <property type="entry name" value="Versican core protein-like isoform 1"/>
    <property type="match status" value="1"/>
</dbReference>
<evidence type="ECO:0000256" key="3">
    <source>
        <dbReference type="ARBA" id="ARBA00005847"/>
    </source>
</evidence>
<keyword evidence="8 30" id="KW-0812">Transmembrane</keyword>
<dbReference type="SMART" id="SM01339">
    <property type="entry name" value="NODP"/>
    <property type="match status" value="1"/>
</dbReference>
<feature type="domain" description="EGF-like" evidence="31">
    <location>
        <begin position="1029"/>
        <end position="1064"/>
    </location>
</feature>
<dbReference type="PROSITE" id="PS50088">
    <property type="entry name" value="ANK_REPEAT"/>
    <property type="match status" value="4"/>
</dbReference>
<dbReference type="PROSITE" id="PS00010">
    <property type="entry name" value="ASX_HYDROXYL"/>
    <property type="match status" value="18"/>
</dbReference>
<feature type="disulfide bond" evidence="28">
    <location>
        <begin position="930"/>
        <end position="939"/>
    </location>
</feature>
<feature type="domain" description="EGF-like" evidence="31">
    <location>
        <begin position="413"/>
        <end position="451"/>
    </location>
</feature>
<dbReference type="SMART" id="SM00248">
    <property type="entry name" value="ANK"/>
    <property type="match status" value="6"/>
</dbReference>
<dbReference type="PROSITE" id="PS01186">
    <property type="entry name" value="EGF_2"/>
    <property type="match status" value="24"/>
</dbReference>
<feature type="domain" description="LNR" evidence="32">
    <location>
        <begin position="1471"/>
        <end position="1507"/>
    </location>
</feature>
<feature type="region of interest" description="Disordered" evidence="29">
    <location>
        <begin position="2043"/>
        <end position="2118"/>
    </location>
</feature>
<feature type="disulfide bond" evidence="28">
    <location>
        <begin position="69"/>
        <end position="86"/>
    </location>
</feature>
<evidence type="ECO:0000256" key="22">
    <source>
        <dbReference type="ARBA" id="ARBA00023180"/>
    </source>
</evidence>
<feature type="domain" description="EGF-like" evidence="31">
    <location>
        <begin position="219"/>
        <end position="256"/>
    </location>
</feature>
<accession>A0A6Q2WXM7</accession>
<feature type="disulfide bond" evidence="28">
    <location>
        <begin position="592"/>
        <end position="601"/>
    </location>
</feature>
<dbReference type="InterPro" id="IPR011656">
    <property type="entry name" value="Notch_NODP_dom"/>
</dbReference>
<dbReference type="FunFam" id="2.10.25.10:FF:000031">
    <property type="entry name" value="neurogenic locus notch homolog protein 3"/>
    <property type="match status" value="3"/>
</dbReference>
<dbReference type="GeneTree" id="ENSGT00940000155030"/>
<feature type="domain" description="EGF-like" evidence="31">
    <location>
        <begin position="60"/>
        <end position="98"/>
    </location>
</feature>
<feature type="binding site" evidence="25">
    <location>
        <position position="456"/>
    </location>
    <ligand>
        <name>Ca(2+)</name>
        <dbReference type="ChEBI" id="CHEBI:29108"/>
        <label>2</label>
    </ligand>
</feature>
<feature type="disulfide bond" evidence="28">
    <location>
        <begin position="1235"/>
        <end position="1252"/>
    </location>
</feature>
<feature type="disulfide bond" evidence="26">
    <location>
        <begin position="457"/>
        <end position="468"/>
    </location>
</feature>
<keyword evidence="23" id="KW-0539">Nucleus</keyword>
<feature type="disulfide bond" evidence="28">
    <location>
        <begin position="324"/>
        <end position="333"/>
    </location>
</feature>
<name>A0A6Q2WXM7_ESOLU</name>
<keyword evidence="10" id="KW-0677">Repeat</keyword>
<feature type="region of interest" description="Disordered" evidence="29">
    <location>
        <begin position="2189"/>
        <end position="2213"/>
    </location>
</feature>
<evidence type="ECO:0000256" key="10">
    <source>
        <dbReference type="ARBA" id="ARBA00022737"/>
    </source>
</evidence>
<feature type="binding site" evidence="25">
    <location>
        <position position="470"/>
    </location>
    <ligand>
        <name>Ca(2+)</name>
        <dbReference type="ChEBI" id="CHEBI:29108"/>
        <label>2</label>
    </ligand>
</feature>
<dbReference type="GO" id="GO:0045597">
    <property type="term" value="P:positive regulation of cell differentiation"/>
    <property type="evidence" value="ECO:0007669"/>
    <property type="project" value="UniProtKB-ARBA"/>
</dbReference>
<evidence type="ECO:0000256" key="28">
    <source>
        <dbReference type="PROSITE-ProRule" id="PRU00076"/>
    </source>
</evidence>
<dbReference type="Gene3D" id="1.25.40.20">
    <property type="entry name" value="Ankyrin repeat-containing domain"/>
    <property type="match status" value="1"/>
</dbReference>
<dbReference type="CDD" id="cd00054">
    <property type="entry name" value="EGF_CA"/>
    <property type="match status" value="20"/>
</dbReference>
<evidence type="ECO:0000256" key="26">
    <source>
        <dbReference type="PIRSR" id="PIRSR002279-2"/>
    </source>
</evidence>
<dbReference type="SUPFAM" id="SSF90193">
    <property type="entry name" value="Notch domain"/>
    <property type="match status" value="3"/>
</dbReference>
<feature type="repeat" description="ANK" evidence="27">
    <location>
        <begin position="1892"/>
        <end position="1924"/>
    </location>
</feature>
<keyword evidence="18 26" id="KW-1015">Disulfide bond</keyword>
<dbReference type="InterPro" id="IPR008297">
    <property type="entry name" value="Notch"/>
</dbReference>
<dbReference type="Gene3D" id="3.30.300.320">
    <property type="match status" value="1"/>
</dbReference>
<feature type="disulfide bond" evidence="28">
    <location>
        <begin position="890"/>
        <end position="899"/>
    </location>
</feature>
<protein>
    <recommendedName>
        <fullName evidence="35">Notch receptor 2</fullName>
    </recommendedName>
</protein>
<dbReference type="PROSITE" id="PS50026">
    <property type="entry name" value="EGF_3"/>
    <property type="match status" value="31"/>
</dbReference>
<evidence type="ECO:0000256" key="6">
    <source>
        <dbReference type="ARBA" id="ARBA00022536"/>
    </source>
</evidence>
<dbReference type="SMART" id="SM00181">
    <property type="entry name" value="EGF"/>
    <property type="match status" value="31"/>
</dbReference>
<dbReference type="Pfam" id="PF12796">
    <property type="entry name" value="Ank_2"/>
    <property type="match status" value="2"/>
</dbReference>
<dbReference type="InterPro" id="IPR018097">
    <property type="entry name" value="EGF_Ca-bd_CS"/>
</dbReference>
<feature type="domain" description="EGF-like" evidence="31">
    <location>
        <begin position="824"/>
        <end position="862"/>
    </location>
</feature>
<dbReference type="InterPro" id="IPR024600">
    <property type="entry name" value="Notch_C"/>
</dbReference>
<feature type="domain" description="EGF-like" evidence="31">
    <location>
        <begin position="1066"/>
        <end position="1104"/>
    </location>
</feature>
<keyword evidence="11" id="KW-0221">Differentiation</keyword>
<dbReference type="InterPro" id="IPR001881">
    <property type="entry name" value="EGF-like_Ca-bd_dom"/>
</dbReference>
<dbReference type="GO" id="GO:0005634">
    <property type="term" value="C:nucleus"/>
    <property type="evidence" value="ECO:0007669"/>
    <property type="project" value="UniProtKB-SubCell"/>
</dbReference>
<proteinExistence type="inferred from homology"/>
<dbReference type="PIRSF" id="PIRSF002279">
    <property type="entry name" value="Notch"/>
    <property type="match status" value="1"/>
</dbReference>
<dbReference type="FunFam" id="2.10.25.10:FF:000127">
    <property type="entry name" value="Neurogenic locus notch protein 1"/>
    <property type="match status" value="1"/>
</dbReference>
<evidence type="ECO:0000256" key="29">
    <source>
        <dbReference type="SAM" id="MobiDB-lite"/>
    </source>
</evidence>
<feature type="domain" description="EGF-like" evidence="31">
    <location>
        <begin position="1144"/>
        <end position="1180"/>
    </location>
</feature>
<feature type="repeat" description="ANK" evidence="27">
    <location>
        <begin position="1925"/>
        <end position="1957"/>
    </location>
</feature>
<dbReference type="SMART" id="SM00004">
    <property type="entry name" value="NL"/>
    <property type="match status" value="3"/>
</dbReference>
<feature type="disulfide bond" evidence="28">
    <location>
        <begin position="667"/>
        <end position="676"/>
    </location>
</feature>
<dbReference type="PROSITE" id="PS50258">
    <property type="entry name" value="LNR"/>
    <property type="match status" value="3"/>
</dbReference>
<dbReference type="GO" id="GO:0007219">
    <property type="term" value="P:Notch signaling pathway"/>
    <property type="evidence" value="ECO:0007669"/>
    <property type="project" value="UniProtKB-KW"/>
</dbReference>
<feature type="binding site" evidence="25">
    <location>
        <position position="454"/>
    </location>
    <ligand>
        <name>Ca(2+)</name>
        <dbReference type="ChEBI" id="CHEBI:29108"/>
        <label>2</label>
    </ligand>
</feature>
<feature type="domain" description="EGF-like" evidence="31">
    <location>
        <begin position="1106"/>
        <end position="1142"/>
    </location>
</feature>
<feature type="compositionally biased region" description="Low complexity" evidence="29">
    <location>
        <begin position="2316"/>
        <end position="2331"/>
    </location>
</feature>
<dbReference type="FunFam" id="2.10.25.10:FF:000391">
    <property type="entry name" value="Weary, isoform C"/>
    <property type="match status" value="1"/>
</dbReference>
<dbReference type="GO" id="GO:0043235">
    <property type="term" value="C:receptor complex"/>
    <property type="evidence" value="ECO:0007669"/>
    <property type="project" value="TreeGrafter"/>
</dbReference>
<feature type="domain" description="LNR" evidence="32">
    <location>
        <begin position="1433"/>
        <end position="1469"/>
    </location>
</feature>
<dbReference type="PANTHER" id="PTHR45836:SF15">
    <property type="entry name" value="NEUROGENIC LOCUS NOTCH HOMOLOG PROTEIN 2"/>
    <property type="match status" value="1"/>
</dbReference>
<dbReference type="SMART" id="SM01334">
    <property type="entry name" value="DUF3454"/>
    <property type="match status" value="1"/>
</dbReference>
<feature type="transmembrane region" description="Helical" evidence="30">
    <location>
        <begin position="12"/>
        <end position="33"/>
    </location>
</feature>
<dbReference type="FunFam" id="1.25.40.20:FF:000005">
    <property type="entry name" value="Neurogenic locus notch 1"/>
    <property type="match status" value="1"/>
</dbReference>
<feature type="disulfide bond" evidence="26">
    <location>
        <begin position="417"/>
        <end position="430"/>
    </location>
</feature>
<dbReference type="Proteomes" id="UP000265140">
    <property type="component" value="Chromosome 8"/>
</dbReference>
<feature type="domain" description="EGF-like" evidence="31">
    <location>
        <begin position="604"/>
        <end position="640"/>
    </location>
</feature>
<reference evidence="33" key="2">
    <citation type="submission" date="2020-02" db="EMBL/GenBank/DDBJ databases">
        <title>Esox lucius (northern pike) genome, fEsoLuc1, primary haplotype.</title>
        <authorList>
            <person name="Myers G."/>
            <person name="Karagic N."/>
            <person name="Meyer A."/>
            <person name="Pippel M."/>
            <person name="Reichard M."/>
            <person name="Winkler S."/>
            <person name="Tracey A."/>
            <person name="Sims Y."/>
            <person name="Howe K."/>
            <person name="Rhie A."/>
            <person name="Formenti G."/>
            <person name="Durbin R."/>
            <person name="Fedrigo O."/>
            <person name="Jarvis E.D."/>
        </authorList>
    </citation>
    <scope>NUCLEOTIDE SEQUENCE [LARGE SCALE GENOMIC DNA]</scope>
</reference>
<keyword evidence="16 27" id="KW-0040">ANK repeat</keyword>
<feature type="disulfide bond" evidence="28">
    <location>
        <begin position="1295"/>
        <end position="1304"/>
    </location>
</feature>
<dbReference type="SMART" id="SM01338">
    <property type="entry name" value="NOD"/>
    <property type="match status" value="1"/>
</dbReference>
<evidence type="ECO:0000256" key="25">
    <source>
        <dbReference type="PIRSR" id="PIRSR002279-1"/>
    </source>
</evidence>
<feature type="disulfide bond" evidence="26 28">
    <location>
        <begin position="441"/>
        <end position="450"/>
    </location>
</feature>
<evidence type="ECO:0000256" key="5">
    <source>
        <dbReference type="ARBA" id="ARBA00022475"/>
    </source>
</evidence>
<dbReference type="PANTHER" id="PTHR45836">
    <property type="entry name" value="SLIT HOMOLOG"/>
    <property type="match status" value="1"/>
</dbReference>
<keyword evidence="4" id="KW-0217">Developmental protein</keyword>
<gene>
    <name evidence="33" type="primary">NOTCH2</name>
</gene>
<dbReference type="SUPFAM" id="SSF57184">
    <property type="entry name" value="Growth factor receptor domain"/>
    <property type="match status" value="6"/>
</dbReference>
<feature type="domain" description="EGF-like" evidence="31">
    <location>
        <begin position="864"/>
        <end position="900"/>
    </location>
</feature>
<feature type="domain" description="EGF-like" evidence="31">
    <location>
        <begin position="373"/>
        <end position="411"/>
    </location>
</feature>
<keyword evidence="17 30" id="KW-0472">Membrane</keyword>
<feature type="domain" description="EGF-like" evidence="31">
    <location>
        <begin position="258"/>
        <end position="294"/>
    </location>
</feature>
<dbReference type="FunFam" id="2.10.25.10:FF:000060">
    <property type="entry name" value="Neurogenic locus notch protein 1"/>
    <property type="match status" value="1"/>
</dbReference>
<evidence type="ECO:0000256" key="30">
    <source>
        <dbReference type="SAM" id="Phobius"/>
    </source>
</evidence>
<dbReference type="FunFam" id="3.30.300.320:FF:000001">
    <property type="entry name" value="Neurogenic locus notch 1"/>
    <property type="match status" value="1"/>
</dbReference>
<dbReference type="FunFam" id="2.10.25.10:FF:000080">
    <property type="entry name" value="Neurogenic locus notch 1"/>
    <property type="match status" value="1"/>
</dbReference>
<feature type="disulfide bond" evidence="28">
    <location>
        <begin position="1132"/>
        <end position="1141"/>
    </location>
</feature>
<evidence type="ECO:0000259" key="32">
    <source>
        <dbReference type="PROSITE" id="PS50258"/>
    </source>
</evidence>
<feature type="disulfide bond" evidence="28">
    <location>
        <begin position="833"/>
        <end position="850"/>
    </location>
</feature>
<feature type="domain" description="EGF-like" evidence="31">
    <location>
        <begin position="1226"/>
        <end position="1264"/>
    </location>
</feature>
<feature type="disulfide bond" evidence="28">
    <location>
        <begin position="362"/>
        <end position="371"/>
    </location>
</feature>
<dbReference type="GO" id="GO:0060218">
    <property type="term" value="P:hematopoietic stem cell differentiation"/>
    <property type="evidence" value="ECO:0007669"/>
    <property type="project" value="UniProtKB-ARBA"/>
</dbReference>
<dbReference type="SUPFAM" id="SSF48403">
    <property type="entry name" value="Ankyrin repeat"/>
    <property type="match status" value="1"/>
</dbReference>
<feature type="domain" description="LNR" evidence="32">
    <location>
        <begin position="1392"/>
        <end position="1432"/>
    </location>
</feature>
<feature type="disulfide bond" evidence="28">
    <location>
        <begin position="1170"/>
        <end position="1179"/>
    </location>
</feature>
<dbReference type="GO" id="GO:0006357">
    <property type="term" value="P:regulation of transcription by RNA polymerase II"/>
    <property type="evidence" value="ECO:0007669"/>
    <property type="project" value="UniProtKB-ARBA"/>
</dbReference>
<evidence type="ECO:0000256" key="12">
    <source>
        <dbReference type="ARBA" id="ARBA00022837"/>
    </source>
</evidence>
<feature type="domain" description="EGF-like" evidence="31">
    <location>
        <begin position="453"/>
        <end position="489"/>
    </location>
</feature>
<evidence type="ECO:0000256" key="2">
    <source>
        <dbReference type="ARBA" id="ARBA00004251"/>
    </source>
</evidence>
<reference evidence="34" key="1">
    <citation type="journal article" date="2014" name="PLoS ONE">
        <title>The genome and linkage map of the northern pike (Esox lucius): conserved synteny revealed between the salmonid sister group and the Neoteleostei.</title>
        <authorList>
            <person name="Rondeau E.B."/>
            <person name="Minkley D.R."/>
            <person name="Leong J.S."/>
            <person name="Messmer A.M."/>
            <person name="Jantzen J.R."/>
            <person name="von Schalburg K.R."/>
            <person name="Lemon C."/>
            <person name="Bird N.H."/>
            <person name="Koop B.F."/>
        </authorList>
    </citation>
    <scope>NUCLEOTIDE SEQUENCE</scope>
</reference>
<keyword evidence="22" id="KW-0325">Glycoprotein</keyword>
<dbReference type="PROSITE" id="PS01187">
    <property type="entry name" value="EGF_CA"/>
    <property type="match status" value="6"/>
</dbReference>
<comment type="subcellular location">
    <subcellularLocation>
        <location evidence="2">Cell membrane</location>
        <topology evidence="2">Single-pass type I membrane protein</topology>
    </subcellularLocation>
    <subcellularLocation>
        <location evidence="1">Nucleus</location>
    </subcellularLocation>
</comment>
<evidence type="ECO:0000256" key="18">
    <source>
        <dbReference type="ARBA" id="ARBA00023157"/>
    </source>
</evidence>
<evidence type="ECO:0008006" key="35">
    <source>
        <dbReference type="Google" id="ProtNLM"/>
    </source>
</evidence>
<feature type="disulfide bond" evidence="28">
    <location>
        <begin position="88"/>
        <end position="97"/>
    </location>
</feature>
<dbReference type="GO" id="GO:0072359">
    <property type="term" value="P:circulatory system development"/>
    <property type="evidence" value="ECO:0007669"/>
    <property type="project" value="UniProtKB-ARBA"/>
</dbReference>
<dbReference type="Bgee" id="ENSELUG00000015318">
    <property type="expression patterns" value="Expressed in head kidney and 14 other cell types or tissues"/>
</dbReference>
<dbReference type="PRINTS" id="PR01983">
    <property type="entry name" value="NOTCH"/>
</dbReference>
<dbReference type="InterPro" id="IPR036770">
    <property type="entry name" value="Ankyrin_rpt-contain_sf"/>
</dbReference>
<dbReference type="GO" id="GO:0005829">
    <property type="term" value="C:cytosol"/>
    <property type="evidence" value="ECO:0007669"/>
    <property type="project" value="UniProtKB-ARBA"/>
</dbReference>
<dbReference type="FunFam" id="2.10.25.10:FF:000173">
    <property type="entry name" value="Neurogenic locus notch protein 2"/>
    <property type="match status" value="1"/>
</dbReference>
<evidence type="ECO:0000256" key="27">
    <source>
        <dbReference type="PROSITE-ProRule" id="PRU00023"/>
    </source>
</evidence>
<dbReference type="PRINTS" id="PR00010">
    <property type="entry name" value="EGFBLOOD"/>
</dbReference>
<feature type="binding site" evidence="25">
    <location>
        <position position="453"/>
    </location>
    <ligand>
        <name>Ca(2+)</name>
        <dbReference type="ChEBI" id="CHEBI:29108"/>
        <label>2</label>
    </ligand>
</feature>
<dbReference type="FunFam" id="2.10.25.10:FF:000143">
    <property type="entry name" value="Protein crumbs 1"/>
    <property type="match status" value="2"/>
</dbReference>
<feature type="disulfide bond" evidence="28">
    <location>
        <begin position="1214"/>
        <end position="1223"/>
    </location>
</feature>
<feature type="compositionally biased region" description="Low complexity" evidence="29">
    <location>
        <begin position="2195"/>
        <end position="2213"/>
    </location>
</feature>
<comment type="similarity">
    <text evidence="3">Belongs to the NOTCH family.</text>
</comment>
<feature type="domain" description="EGF-like" evidence="31">
    <location>
        <begin position="529"/>
        <end position="565"/>
    </location>
</feature>
<evidence type="ECO:0000256" key="24">
    <source>
        <dbReference type="ARBA" id="ARBA00065120"/>
    </source>
</evidence>
<evidence type="ECO:0000256" key="11">
    <source>
        <dbReference type="ARBA" id="ARBA00022782"/>
    </source>
</evidence>
<feature type="compositionally biased region" description="Polar residues" evidence="29">
    <location>
        <begin position="2256"/>
        <end position="2270"/>
    </location>
</feature>
<evidence type="ECO:0000256" key="1">
    <source>
        <dbReference type="ARBA" id="ARBA00004123"/>
    </source>
</evidence>
<dbReference type="InterPro" id="IPR051355">
    <property type="entry name" value="Notch/Slit_guidance"/>
</dbReference>
<feature type="domain" description="EGF-like" evidence="31">
    <location>
        <begin position="1345"/>
        <end position="1384"/>
    </location>
</feature>
<dbReference type="InterPro" id="IPR049883">
    <property type="entry name" value="NOTCH1_EGF-like"/>
</dbReference>
<feature type="domain" description="EGF-like" evidence="31">
    <location>
        <begin position="296"/>
        <end position="334"/>
    </location>
</feature>
<feature type="disulfide bond" evidence="26">
    <location>
        <begin position="424"/>
        <end position="439"/>
    </location>
</feature>
<feature type="domain" description="EGF-like" evidence="31">
    <location>
        <begin position="786"/>
        <end position="822"/>
    </location>
</feature>
<dbReference type="InterPro" id="IPR009030">
    <property type="entry name" value="Growth_fac_rcpt_cys_sf"/>
</dbReference>
<feature type="domain" description="EGF-like" evidence="31">
    <location>
        <begin position="101"/>
        <end position="139"/>
    </location>
</feature>
<feature type="disulfide bond" evidence="28">
    <location>
        <begin position="646"/>
        <end position="656"/>
    </location>
</feature>
<evidence type="ECO:0000256" key="14">
    <source>
        <dbReference type="ARBA" id="ARBA00022989"/>
    </source>
</evidence>
<evidence type="ECO:0000256" key="20">
    <source>
        <dbReference type="ARBA" id="ARBA00023163"/>
    </source>
</evidence>
<feature type="disulfide bond" evidence="28">
    <location>
        <begin position="812"/>
        <end position="821"/>
    </location>
</feature>
<dbReference type="Ensembl" id="ENSELUT00000081052.2">
    <property type="protein sequence ID" value="ENSELUP00000045925.2"/>
    <property type="gene ID" value="ENSELUG00000015318.3"/>
</dbReference>
<comment type="caution">
    <text evidence="28">Lacks conserved residue(s) required for the propagation of feature annotation.</text>
</comment>
<feature type="compositionally biased region" description="Low complexity" evidence="29">
    <location>
        <begin position="2354"/>
        <end position="2372"/>
    </location>
</feature>
<feature type="transmembrane region" description="Helical" evidence="30">
    <location>
        <begin position="1651"/>
        <end position="1674"/>
    </location>
</feature>
<feature type="domain" description="EGF-like" evidence="31">
    <location>
        <begin position="491"/>
        <end position="527"/>
    </location>
</feature>
<feature type="domain" description="EGF-like" evidence="31">
    <location>
        <begin position="336"/>
        <end position="372"/>
    </location>
</feature>
<sequence length="2380" mass="257845">MWTYHDVAVDRWGISFVFLCNIVIPTWLFIMWLNHFKERQLLLSSVCRCAAGYLGEYCHHKDPCHPGYCKNGGNCSVLGVPGSPTCSCPLGYTGQHCQTPQNSTCYPTNPCVNQGVCTLLSLDKYKCQCAHGWTGVNCEREDSCMSAPCANGGTCSALSVGKFSCHCPPGYKGPLCLNDTDECSASVPVCQNGGLCVNTPGSYKCGCTPGFTGRTCETPYIPCSPSPCLNGGTCRQTSETNYWCHCLPGFNGTNCENNIDDCPDHKCQNGGTCMDGVNTYNCKCPPEWTGQFCTEDVDECRLQPNTCQNGGTCSNIHGSYTCVCVNGWSGLDCSENIDDCATAACTVGSTCIDRVASFLCVCPYGKTGLLCHVNDACISSPCRDGAQCDTNPINGMFNCNCAPGYKGSTCNDDINECIIGPNPCEHGGVCVNTDGSFTCNCARGYGGPRCETDVNECASSPCQNDGTCLDRIGDYSCICMEGFEGTHCEFDINECASSPCLNQGTCLDQVKRYFCPRPQGFSGEMCQIDIDECSSTPCLNGAKCIDRPNGYECECAEGFSGLLCKENTDDCDPEPCHHGVCRDGIDTFSCDCDPGYTGSICNIQVMECNSNPCQNRGRCIDRVNMYQCNCQPGTSGVNCEINADDCAGNPCEYGTCQDGIDEYKCVCAPGYTGAKCDVDINECNSGPCMSGGTCVDKVNSFVCLCPPGTHGPLCHSGPDHCALQHCVHGDCVEQLSGYTLSPYLSPPRGFISISLYSSWLYLHISLLLMALYPYLSPPHGLNCEVNIDECASSPCGNHGSCVDEVNSFTCLCAPPYSGKHCLEELVPCASHPCEMGGVCQPTSDYTSYTCRCPNGWQGPRCTEDVNECSQNPCQNWAQCINNQGSYKCKCKPGYSGHNCQTNIDDCSPSNKPCWNGAVCRDYVNSFVCECQPGFDGMHCEHNIPECTERWVTKDFICAVIMLKCFKSCIYSSISVLVDMSVLLYWNVFRCIEVKSISILCLNNGTCVDDINTFSCRCRPGFNGTFCQYEQNECDSQPCKNGGTCTDETTWSCRCLDGWTGLYCDVPDMSCIGVENVCKNSGRCVNVGKAHQCQCQLGYTGSYCEETVDECLSNPCQNGATCIDYQGTYECTCKAGFQGVNCEYDVNECHSNPCRHGGTCIDLINRFSCACPPGTQGVQCEVNLDDCAPKPGYREPHCLNGGQCVDGVGRFTCSCLPGFAGERCEGDINECLSVPCHSPGSLDCVQLANDYQCHCHLGYTGRHCESMVDLCQSKPCHNSGTCSMNTSSVHGYTCICQPGFTGFNCGELEGYNCAKLHCQNGGECQSQSGHLHCRCQPGFSGQHCEKVQSCQNQPCLNGGTCMPDPHYPFQYSCRCPTYFSGRHCESVNPTPSCPYAACEQQSGDKVCDQLCNNHECQWDGGDCSLHWRQPWANCTAPVPCWELFHNNRCDHECDNSGCLFDSFECQESTKSCTYEVYCADHYLNGKCDESCNTEACGWDGLDCSADTPSKVAEGTLVIVVLLVPEELLRDLRGFLRSLGKILHTNLNVRKDAQLKPMVYPYYGLEQNNDREGQSATMKHRGKRELDKEVIGCVCCRSTVHLEIDNRECAQTSSDCISNTELAASFIAAEFLKSSLRYPVISVHSESLSSPPYLLYLAVGAAVIILLILVLGVLAAKRKRKHGSLWLPDGFLARKDDKRREPVGQDDFACVARPLCPRSQTEDKPLLPLEVDGGVDRREWTLQHHKAADSSLTPPQPDLDEHCLDVNVKGPDGFTPLMLASLRNGGVSDCGLQAEEEEESGGDEPGPNVISDLISQGATLMAQTDRTGETALHLAARYARADAAKRLLDAGADANAHDNMGRTPLHAAVAADAQGVFQILIRNRATELDARMNDGTTPLILAARLAVEGMVEELVHCHADINAVDDHGKSALHWAAAVNNVEATLVLLKNGANRDMQDNKEETPLFLAAREGSFEAAQVLLDHYSNRDITDHLDRLPRDTAQERMHHDIVRLLDQYNLVHSPHNGPNHMGGGGGHSSLVCGSNGAGYMGMRPGPQGKKRGPGGNGNKAAGGLPESSVTMSPVDSLESPHSYTGDVAGASNTANSPPLLGSPTSRPLLPPVSHMLGQQQSWVGLKPGYSNHMFGLLPQQMGNGHPGLSQHHSQSLLTPMNVTMSREQLPPIVTFQMMAPGGGQALLKQPQSGQSQGQNQVQAHSQQGPTHLQCTQGMMYQMPDMSLQHTLSHSVPHHHSMAHGQGMMQDAQSRQQLPPYQAMQSPVDKYPTPPSQHSYATAGSEGTTPGHPAHPPSEHPYLTPSPESPDPWSSSSPHSNSDWSDVTTSPTPLGNPHALPPSCRTHIPEQVPPQSQQTQQNPQQPQRGNMQVFA</sequence>
<dbReference type="FunFam" id="2.10.25.10:FF:000472">
    <property type="entry name" value="Uncharacterized protein, isoform A"/>
    <property type="match status" value="1"/>
</dbReference>
<keyword evidence="20" id="KW-0804">Transcription</keyword>
<dbReference type="InterPro" id="IPR000152">
    <property type="entry name" value="EGF-type_Asp/Asn_hydroxyl_site"/>
</dbReference>
<keyword evidence="12 25" id="KW-0106">Calcium</keyword>
<dbReference type="GO" id="GO:0038023">
    <property type="term" value="F:signaling receptor activity"/>
    <property type="evidence" value="ECO:0007669"/>
    <property type="project" value="UniProtKB-ARBA"/>
</dbReference>
<dbReference type="GO" id="GO:0005509">
    <property type="term" value="F:calcium ion binding"/>
    <property type="evidence" value="ECO:0007669"/>
    <property type="project" value="InterPro"/>
</dbReference>
<dbReference type="InterPro" id="IPR010660">
    <property type="entry name" value="Notch_NOD_dom"/>
</dbReference>
<evidence type="ECO:0000256" key="15">
    <source>
        <dbReference type="ARBA" id="ARBA00023015"/>
    </source>
</evidence>
<dbReference type="FunFam" id="2.10.25.10:FF:000095">
    <property type="entry name" value="Notch, isoform B"/>
    <property type="match status" value="1"/>
</dbReference>
<keyword evidence="15" id="KW-0805">Transcription regulation</keyword>
<feature type="disulfide bond" evidence="26">
    <location>
        <begin position="462"/>
        <end position="477"/>
    </location>
</feature>
<feature type="domain" description="EGF-like" evidence="31">
    <location>
        <begin position="986"/>
        <end position="1027"/>
    </location>
</feature>
<keyword evidence="21" id="KW-0675">Receptor</keyword>
<keyword evidence="34" id="KW-1185">Reference proteome</keyword>
<keyword evidence="13" id="KW-0914">Notch signaling pathway</keyword>
<feature type="binding site" evidence="25">
    <location>
        <position position="494"/>
    </location>
    <ligand>
        <name>Ca(2+)</name>
        <dbReference type="ChEBI" id="CHEBI:29108"/>
        <label>3</label>
    </ligand>
</feature>
<dbReference type="Pfam" id="PF12661">
    <property type="entry name" value="hEGF"/>
    <property type="match status" value="4"/>
</dbReference>
<feature type="disulfide bond" evidence="28">
    <location>
        <begin position="1017"/>
        <end position="1026"/>
    </location>
</feature>
<feature type="binding site" evidence="25">
    <location>
        <position position="508"/>
    </location>
    <ligand>
        <name>Ca(2+)</name>
        <dbReference type="ChEBI" id="CHEBI:29108"/>
        <label>3</label>
    </ligand>
</feature>
<dbReference type="InterPro" id="IPR000742">
    <property type="entry name" value="EGF"/>
</dbReference>
<feature type="domain" description="EGF-like" evidence="31">
    <location>
        <begin position="567"/>
        <end position="602"/>
    </location>
</feature>
<feature type="compositionally biased region" description="Polar residues" evidence="29">
    <location>
        <begin position="2281"/>
        <end position="2293"/>
    </location>
</feature>
<dbReference type="FunFam" id="2.10.25.10:FF:000004">
    <property type="entry name" value="Neurogenic locus notch 1"/>
    <property type="match status" value="4"/>
</dbReference>
<feature type="disulfide bond" evidence="26">
    <location>
        <begin position="500"/>
        <end position="515"/>
    </location>
</feature>
<feature type="domain" description="EGF-like" evidence="31">
    <location>
        <begin position="902"/>
        <end position="940"/>
    </location>
</feature>
<feature type="disulfide bond" evidence="28">
    <location>
        <begin position="1254"/>
        <end position="1263"/>
    </location>
</feature>
<feature type="domain" description="EGF-like" evidence="31">
    <location>
        <begin position="1266"/>
        <end position="1305"/>
    </location>
</feature>
<dbReference type="SMART" id="SM00179">
    <property type="entry name" value="EGF_CA"/>
    <property type="match status" value="31"/>
</dbReference>
<reference evidence="33" key="4">
    <citation type="submission" date="2025-09" db="UniProtKB">
        <authorList>
            <consortium name="Ensembl"/>
        </authorList>
    </citation>
    <scope>IDENTIFICATION</scope>
</reference>
<keyword evidence="5" id="KW-1003">Cell membrane</keyword>
<feature type="binding site" evidence="25">
    <location>
        <position position="433"/>
    </location>
    <ligand>
        <name>Ca(2+)</name>
        <dbReference type="ChEBI" id="CHEBI:29108"/>
        <label>1</label>
    </ligand>
</feature>
<dbReference type="GO" id="GO:0007411">
    <property type="term" value="P:axon guidance"/>
    <property type="evidence" value="ECO:0007669"/>
    <property type="project" value="TreeGrafter"/>
</dbReference>
<evidence type="ECO:0000256" key="19">
    <source>
        <dbReference type="ARBA" id="ARBA00023159"/>
    </source>
</evidence>
<evidence type="ECO:0000256" key="9">
    <source>
        <dbReference type="ARBA" id="ARBA00022729"/>
    </source>
</evidence>
<feature type="domain" description="EGF-like" evidence="31">
    <location>
        <begin position="679"/>
        <end position="715"/>
    </location>
</feature>
<dbReference type="Pfam" id="PF06816">
    <property type="entry name" value="NOD"/>
    <property type="match status" value="1"/>
</dbReference>
<feature type="disulfide bond" evidence="28">
    <location>
        <begin position="555"/>
        <end position="564"/>
    </location>
</feature>
<feature type="disulfide bond" evidence="28">
    <location>
        <begin position="129"/>
        <end position="138"/>
    </location>
</feature>
<dbReference type="Pfam" id="PF00008">
    <property type="entry name" value="EGF"/>
    <property type="match status" value="19"/>
</dbReference>
<dbReference type="FunFam" id="2.10.25.10:FF:000125">
    <property type="entry name" value="Neurogenic locus notch protein-like"/>
    <property type="match status" value="2"/>
</dbReference>
<comment type="subunit">
    <text evidence="24">Heterodimer of a C-terminal fragment N(TM) and a N-terminal fragment N(EC) which are probably linked by disulfide bonds. Interacts with MAML1, MAML2 and MAML3 which act as transcriptional coactivators for NOTCH3. Interacts with PSMA1. Interacts with HIF1AN.</text>
</comment>
<feature type="disulfide bond" evidence="28">
    <location>
        <begin position="1374"/>
        <end position="1383"/>
    </location>
</feature>
<dbReference type="InterPro" id="IPR000800">
    <property type="entry name" value="Notch_dom"/>
</dbReference>
<evidence type="ECO:0000256" key="16">
    <source>
        <dbReference type="ARBA" id="ARBA00023043"/>
    </source>
</evidence>
<dbReference type="FunFam" id="2.10.25.10:FF:000117">
    <property type="entry name" value="Delta-like protein"/>
    <property type="match status" value="1"/>
</dbReference>
<dbReference type="GO" id="GO:1901222">
    <property type="term" value="P:regulation of non-canonical NF-kappaB signal transduction"/>
    <property type="evidence" value="ECO:0007669"/>
    <property type="project" value="UniProtKB-ARBA"/>
</dbReference>
<dbReference type="InterPro" id="IPR035993">
    <property type="entry name" value="Notch-like_dom_sf"/>
</dbReference>
<dbReference type="FunFam" id="2.10.25.10:FF:000092">
    <property type="entry name" value="Neurogenic locus notch protein 1"/>
    <property type="match status" value="1"/>
</dbReference>
<feature type="disulfide bond" evidence="28">
    <location>
        <begin position="401"/>
        <end position="410"/>
    </location>
</feature>
<evidence type="ECO:0000256" key="23">
    <source>
        <dbReference type="ARBA" id="ARBA00023242"/>
    </source>
</evidence>
<feature type="domain" description="EGF-like" evidence="31">
    <location>
        <begin position="179"/>
        <end position="217"/>
    </location>
</feature>
<evidence type="ECO:0000256" key="17">
    <source>
        <dbReference type="ARBA" id="ARBA00023136"/>
    </source>
</evidence>
<feature type="disulfide bond" evidence="28">
    <location>
        <begin position="246"/>
        <end position="255"/>
    </location>
</feature>
<keyword evidence="6 28" id="KW-0245">EGF-like domain</keyword>
<keyword evidence="19" id="KW-0010">Activator</keyword>
<feature type="disulfide bond" evidence="26">
    <location>
        <begin position="495"/>
        <end position="506"/>
    </location>
</feature>
<reference evidence="33" key="3">
    <citation type="submission" date="2025-08" db="UniProtKB">
        <authorList>
            <consortium name="Ensembl"/>
        </authorList>
    </citation>
    <scope>IDENTIFICATION</scope>
</reference>
<feature type="disulfide bond" evidence="28">
    <location>
        <begin position="1054"/>
        <end position="1063"/>
    </location>
</feature>
<dbReference type="InterPro" id="IPR002110">
    <property type="entry name" value="Ankyrin_rpt"/>
</dbReference>
<feature type="region of interest" description="Disordered" evidence="29">
    <location>
        <begin position="2237"/>
        <end position="2380"/>
    </location>
</feature>
<dbReference type="GO" id="GO:0031017">
    <property type="term" value="P:exocrine pancreas development"/>
    <property type="evidence" value="ECO:0007669"/>
    <property type="project" value="UniProtKB-ARBA"/>
</dbReference>
<feature type="disulfide bond" evidence="28">
    <location>
        <begin position="167"/>
        <end position="176"/>
    </location>
</feature>
<feature type="disulfide bond" evidence="28">
    <location>
        <begin position="382"/>
        <end position="399"/>
    </location>
</feature>
<dbReference type="PROSITE" id="PS50297">
    <property type="entry name" value="ANK_REP_REGION"/>
    <property type="match status" value="3"/>
</dbReference>
<feature type="disulfide bond" evidence="28">
    <location>
        <begin position="284"/>
        <end position="293"/>
    </location>
</feature>
<feature type="domain" description="EGF-like" evidence="31">
    <location>
        <begin position="642"/>
        <end position="677"/>
    </location>
</feature>
<feature type="disulfide bond" evidence="28">
    <location>
        <begin position="207"/>
        <end position="216"/>
    </location>
</feature>
<evidence type="ECO:0000256" key="4">
    <source>
        <dbReference type="ARBA" id="ARBA00022473"/>
    </source>
</evidence>
<evidence type="ECO:0000256" key="8">
    <source>
        <dbReference type="ARBA" id="ARBA00022692"/>
    </source>
</evidence>
<dbReference type="SUPFAM" id="SSF57196">
    <property type="entry name" value="EGF/Laminin"/>
    <property type="match status" value="13"/>
</dbReference>
<feature type="binding site" evidence="25">
    <location>
        <position position="436"/>
    </location>
    <ligand>
        <name>Ca(2+)</name>
        <dbReference type="ChEBI" id="CHEBI:29108"/>
        <label>1</label>
    </ligand>
</feature>
<dbReference type="GO" id="GO:0005886">
    <property type="term" value="C:plasma membrane"/>
    <property type="evidence" value="ECO:0007669"/>
    <property type="project" value="UniProtKB-SubCell"/>
</dbReference>
<feature type="domain" description="EGF-like" evidence="31">
    <location>
        <begin position="1182"/>
        <end position="1224"/>
    </location>
</feature>
<feature type="disulfide bond" evidence="28">
    <location>
        <begin position="630"/>
        <end position="639"/>
    </location>
</feature>
<keyword evidence="7" id="KW-0597">Phosphoprotein</keyword>
<evidence type="ECO:0000313" key="34">
    <source>
        <dbReference type="Proteomes" id="UP000265140"/>
    </source>
</evidence>
<dbReference type="Pfam" id="PF00066">
    <property type="entry name" value="Notch"/>
    <property type="match status" value="3"/>
</dbReference>
<feature type="disulfide bond" evidence="28">
    <location>
        <begin position="852"/>
        <end position="861"/>
    </location>
</feature>
<dbReference type="PRINTS" id="PR01452">
    <property type="entry name" value="LNOTCHREPEAT"/>
</dbReference>
<dbReference type="FunFam" id="2.10.25.10:FF:000136">
    <property type="entry name" value="Neurogenic locus notch 1"/>
    <property type="match status" value="1"/>
</dbReference>
<feature type="disulfide bond" evidence="28">
    <location>
        <begin position="571"/>
        <end position="581"/>
    </location>
</feature>
<dbReference type="Pfam" id="PF07645">
    <property type="entry name" value="EGF_CA"/>
    <property type="match status" value="3"/>
</dbReference>
<feature type="repeat" description="ANK" evidence="27">
    <location>
        <begin position="1958"/>
        <end position="1990"/>
    </location>
</feature>
<dbReference type="GO" id="GO:0009986">
    <property type="term" value="C:cell surface"/>
    <property type="evidence" value="ECO:0007669"/>
    <property type="project" value="TreeGrafter"/>
</dbReference>
<organism evidence="33 34">
    <name type="scientific">Esox lucius</name>
    <name type="common">Northern pike</name>
    <dbReference type="NCBI Taxonomy" id="8010"/>
    <lineage>
        <taxon>Eukaryota</taxon>
        <taxon>Metazoa</taxon>
        <taxon>Chordata</taxon>
        <taxon>Craniata</taxon>
        <taxon>Vertebrata</taxon>
        <taxon>Euteleostomi</taxon>
        <taxon>Actinopterygii</taxon>
        <taxon>Neopterygii</taxon>
        <taxon>Teleostei</taxon>
        <taxon>Protacanthopterygii</taxon>
        <taxon>Esociformes</taxon>
        <taxon>Esocidae</taxon>
        <taxon>Esox</taxon>
    </lineage>
</organism>
<keyword evidence="9" id="KW-0732">Signal</keyword>
<dbReference type="FunFam" id="2.10.25.10:FF:000327">
    <property type="entry name" value="neurogenic locus notch homolog protein 4"/>
    <property type="match status" value="1"/>
</dbReference>
<dbReference type="Gene3D" id="2.10.25.10">
    <property type="entry name" value="Laminin"/>
    <property type="match status" value="31"/>
</dbReference>
<evidence type="ECO:0000256" key="21">
    <source>
        <dbReference type="ARBA" id="ARBA00023170"/>
    </source>
</evidence>
<evidence type="ECO:0000256" key="7">
    <source>
        <dbReference type="ARBA" id="ARBA00022553"/>
    </source>
</evidence>
<feature type="domain" description="EGF-like" evidence="31">
    <location>
        <begin position="1308"/>
        <end position="1344"/>
    </location>
</feature>
<dbReference type="Pfam" id="PF07684">
    <property type="entry name" value="NODP"/>
    <property type="match status" value="1"/>
</dbReference>
<keyword evidence="25" id="KW-0479">Metal-binding</keyword>
<evidence type="ECO:0000256" key="13">
    <source>
        <dbReference type="ARBA" id="ARBA00022976"/>
    </source>
</evidence>
<feature type="disulfide bond" evidence="28">
    <location>
        <begin position="1094"/>
        <end position="1103"/>
    </location>
</feature>
<dbReference type="PROSITE" id="PS00022">
    <property type="entry name" value="EGF_1"/>
    <property type="match status" value="30"/>
</dbReference>
<feature type="disulfide bond" evidence="28">
    <location>
        <begin position="705"/>
        <end position="714"/>
    </location>
</feature>
<feature type="domain" description="EGF-like" evidence="31">
    <location>
        <begin position="140"/>
        <end position="177"/>
    </location>
</feature>
<dbReference type="Gene3D" id="3.30.70.3310">
    <property type="match status" value="1"/>
</dbReference>
<dbReference type="InterPro" id="IPR013032">
    <property type="entry name" value="EGF-like_CS"/>
</dbReference>
<evidence type="ECO:0000313" key="33">
    <source>
        <dbReference type="Ensembl" id="ENSELUP00000045925.2"/>
    </source>
</evidence>
<keyword evidence="14 30" id="KW-1133">Transmembrane helix</keyword>
<feature type="repeat" description="ANK" evidence="27">
    <location>
        <begin position="1825"/>
        <end position="1857"/>
    </location>
</feature>
<feature type="disulfide bond" evidence="28">
    <location>
        <begin position="1334"/>
        <end position="1343"/>
    </location>
</feature>